<feature type="signal peptide" evidence="2">
    <location>
        <begin position="1"/>
        <end position="34"/>
    </location>
</feature>
<feature type="domain" description="FecR protein" evidence="3">
    <location>
        <begin position="70"/>
        <end position="168"/>
    </location>
</feature>
<dbReference type="AlphaFoldDB" id="A0A0M7AM28"/>
<dbReference type="InterPro" id="IPR011250">
    <property type="entry name" value="OMP/PagP_B-barrel"/>
</dbReference>
<dbReference type="Proteomes" id="UP000053235">
    <property type="component" value="Unassembled WGS sequence"/>
</dbReference>
<dbReference type="RefSeq" id="WP_082429227.1">
    <property type="nucleotide sequence ID" value="NZ_CXWD01000025.1"/>
</dbReference>
<protein>
    <submittedName>
        <fullName evidence="4">FecR protein</fullName>
    </submittedName>
</protein>
<evidence type="ECO:0000313" key="4">
    <source>
        <dbReference type="EMBL" id="CTQ76185.1"/>
    </source>
</evidence>
<dbReference type="SUPFAM" id="SSF56925">
    <property type="entry name" value="OMPA-like"/>
    <property type="match status" value="1"/>
</dbReference>
<keyword evidence="5" id="KW-1185">Reference proteome</keyword>
<feature type="region of interest" description="Disordered" evidence="1">
    <location>
        <begin position="194"/>
        <end position="321"/>
    </location>
</feature>
<feature type="compositionally biased region" description="Gly residues" evidence="1">
    <location>
        <begin position="297"/>
        <end position="318"/>
    </location>
</feature>
<dbReference type="EMBL" id="CXWD01000025">
    <property type="protein sequence ID" value="CTQ76185.1"/>
    <property type="molecule type" value="Genomic_DNA"/>
</dbReference>
<feature type="chain" id="PRO_5005809534" evidence="2">
    <location>
        <begin position="35"/>
        <end position="1065"/>
    </location>
</feature>
<proteinExistence type="predicted"/>
<dbReference type="InterPro" id="IPR006860">
    <property type="entry name" value="FecR"/>
</dbReference>
<dbReference type="Pfam" id="PF04773">
    <property type="entry name" value="FecR"/>
    <property type="match status" value="1"/>
</dbReference>
<feature type="compositionally biased region" description="Polar residues" evidence="1">
    <location>
        <begin position="206"/>
        <end position="231"/>
    </location>
</feature>
<organism evidence="4 5">
    <name type="scientific">Roseibium alexandrii</name>
    <dbReference type="NCBI Taxonomy" id="388408"/>
    <lineage>
        <taxon>Bacteria</taxon>
        <taxon>Pseudomonadati</taxon>
        <taxon>Pseudomonadota</taxon>
        <taxon>Alphaproteobacteria</taxon>
        <taxon>Hyphomicrobiales</taxon>
        <taxon>Stappiaceae</taxon>
        <taxon>Roseibium</taxon>
    </lineage>
</organism>
<reference evidence="5" key="1">
    <citation type="submission" date="2015-07" db="EMBL/GenBank/DDBJ databases">
        <authorList>
            <person name="Rodrigo-Torres Lidia"/>
            <person name="Arahal R.David."/>
        </authorList>
    </citation>
    <scope>NUCLEOTIDE SEQUENCE [LARGE SCALE GENOMIC DNA]</scope>
    <source>
        <strain evidence="5">CECT 5112</strain>
    </source>
</reference>
<accession>A0A0M7AM28</accession>
<gene>
    <name evidence="4" type="ORF">LAX5112_04505</name>
</gene>
<keyword evidence="2" id="KW-0732">Signal</keyword>
<sequence length="1065" mass="108950">MMPSSKFTPAAPKRWAVACATAIVTLALNGPVQATTVGTAAAVNTNAFGTPPGAVRQVKLLGDNVLYNERIETSGSGLVQVLLNDGSTFTVGANSDLVIDEFVYDPNAGTGKLVASFGKGVVRFVGGKVSKQKGGVSVKTPVGTIGIRGGMANLNLNGGNSVFSLLFGDELTFTGADGTNRRIYSAGYSLQVGTGGQGGGVRRTTPSDLASAQSGLTAGSGQSGGTRTPPTARQIARSGVPNINSRLGHIRTAPVPKPRSVQPRSPGQTEPDLLQVQKDTQQRTINQLADEIIGGNDPNGGGGGGDGGDTTGGTGDTGGETVETTDVVRILTAGVEFTPSWDTTRTVLAPGAQGLIGGSSGTDMPVTFTVGEITSGTATALYKAEVEGNKIYQFAFEGDGHYYYAQTYTDQDVVAQLGEADFIPVAPTVDPETEGNVTSYAWGVQHYHEDFAAFAHLPNVTPGGTTKFDIENMVVGVRGVGTDFSSFGDASGTPSIRIYDLATDPTLAFSLGTGGNGRTFTPLITEALFVNPLAAAELGESFLQDVSSTGLLMIESDPATLESAQYLAGSFHIDGTGENQKSFISLAVGEVAADEASGLLSMETDRRGGHRIASSQSAGLYSGPVGTIAGPDDGHFFGSNAQSFVFGNSLSGGALDDAYDDSYVSQPDIFPAPATVSSSLHVARLSGSVDASILTRSDRTLSGYAAGVLESSVNFPGQGVGPVVFASESAADLSVTFNGAEYSLGGSLTVRDSQDLDPDVAAYTVRFGSNSDGSGTDRATFIGNDLYAARDASDHSETYLTVDTVEPVVPGPGPDPNPDPYLYPTGGGGGTGLYTGLAEPRNEGLEGVVQATSSVASALASDGGHTLQQNPSQDANTYFVPNTLIGTADDAIMAGTTECTCAFLEWGYWGTKLSYDDTGGVLDGANGRKDAFHLGTWVAGDVTNAADLPTSGSASYVGHAAGSVVNNGAQYLAAGDFRMTVDFGRRTGSANIANFDGRTFGADLTERAVDIGNQFSGNLAGSVGSGSINTSIVSGPSSNYEGVIGNFNAVDGSWSASGIVAGEMN</sequence>
<evidence type="ECO:0000256" key="1">
    <source>
        <dbReference type="SAM" id="MobiDB-lite"/>
    </source>
</evidence>
<feature type="compositionally biased region" description="Polar residues" evidence="1">
    <location>
        <begin position="277"/>
        <end position="287"/>
    </location>
</feature>
<evidence type="ECO:0000259" key="3">
    <source>
        <dbReference type="Pfam" id="PF04773"/>
    </source>
</evidence>
<dbReference type="STRING" id="388408.LAX5112_04505"/>
<dbReference type="Gene3D" id="2.40.160.90">
    <property type="match status" value="1"/>
</dbReference>
<evidence type="ECO:0000313" key="5">
    <source>
        <dbReference type="Proteomes" id="UP000053235"/>
    </source>
</evidence>
<name>A0A0M7AM28_9HYPH</name>
<evidence type="ECO:0000256" key="2">
    <source>
        <dbReference type="SAM" id="SignalP"/>
    </source>
</evidence>